<sequence length="66" mass="8233">MNIPKIIHQIWIGPNKPPIMWINTWKVDYINKYPDWQYKLWTEKEINELKLINKSIYEIIYMILQK</sequence>
<proteinExistence type="predicted"/>
<dbReference type="GO" id="GO:0016757">
    <property type="term" value="F:glycosyltransferase activity"/>
    <property type="evidence" value="ECO:0007669"/>
    <property type="project" value="UniProtKB-KW"/>
</dbReference>
<keyword evidence="1" id="KW-0808">Transferase</keyword>
<dbReference type="EMBL" id="MT418680">
    <property type="protein sequence ID" value="QKF94412.1"/>
    <property type="molecule type" value="Genomic_DNA"/>
</dbReference>
<evidence type="ECO:0000313" key="1">
    <source>
        <dbReference type="EMBL" id="QKF94412.1"/>
    </source>
</evidence>
<reference evidence="1 2" key="1">
    <citation type="submission" date="2020-04" db="EMBL/GenBank/DDBJ databases">
        <title>Advantages and limits of metagenomic assembly and binning of a giant virus.</title>
        <authorList>
            <person name="Schulz F."/>
            <person name="Andreani J."/>
            <person name="Francis R."/>
            <person name="Boudjemaa H."/>
            <person name="Bou Khalil J.Y."/>
            <person name="Lee J."/>
            <person name="La Scola B."/>
            <person name="Woyke T."/>
        </authorList>
    </citation>
    <scope>NUCLEOTIDE SEQUENCE [LARGE SCALE GENOMIC DNA]</scope>
    <source>
        <strain evidence="1 2">FV1/VV64</strain>
    </source>
</reference>
<evidence type="ECO:0000313" key="2">
    <source>
        <dbReference type="Proteomes" id="UP001162001"/>
    </source>
</evidence>
<gene>
    <name evidence="1" type="ORF">Fadolivirus_1_954</name>
</gene>
<dbReference type="InterPro" id="IPR029044">
    <property type="entry name" value="Nucleotide-diphossugar_trans"/>
</dbReference>
<dbReference type="SUPFAM" id="SSF53448">
    <property type="entry name" value="Nucleotide-diphospho-sugar transferases"/>
    <property type="match status" value="1"/>
</dbReference>
<protein>
    <submittedName>
        <fullName evidence="1">Mannosyltransferase OCH1</fullName>
    </submittedName>
</protein>
<accession>A0A7D3V5W7</accession>
<dbReference type="Proteomes" id="UP001162001">
    <property type="component" value="Segment"/>
</dbReference>
<dbReference type="Gene3D" id="3.90.550.20">
    <property type="match status" value="1"/>
</dbReference>
<name>A0A7D3V5W7_9VIRU</name>
<keyword evidence="1" id="KW-0328">Glycosyltransferase</keyword>
<organism evidence="1 2">
    <name type="scientific">Fadolivirus FV1/VV64</name>
    <dbReference type="NCBI Taxonomy" id="3070911"/>
    <lineage>
        <taxon>Viruses</taxon>
        <taxon>Varidnaviria</taxon>
        <taxon>Bamfordvirae</taxon>
        <taxon>Nucleocytoviricota</taxon>
        <taxon>Megaviricetes</taxon>
        <taxon>Imitervirales</taxon>
        <taxon>Mimiviridae</taxon>
        <taxon>Klosneuvirinae</taxon>
        <taxon>Fadolivirus</taxon>
        <taxon>Fadolivirus algeromassiliense</taxon>
    </lineage>
</organism>
<keyword evidence="2" id="KW-1185">Reference proteome</keyword>